<dbReference type="KEGG" id="pcx:LPB68_01705"/>
<dbReference type="EMBL" id="LSFN01000014">
    <property type="protein sequence ID" value="OAB74796.1"/>
    <property type="molecule type" value="Genomic_DNA"/>
</dbReference>
<dbReference type="GO" id="GO:0016887">
    <property type="term" value="F:ATP hydrolysis activity"/>
    <property type="evidence" value="ECO:0007669"/>
    <property type="project" value="InterPro"/>
</dbReference>
<evidence type="ECO:0000256" key="2">
    <source>
        <dbReference type="ARBA" id="ARBA00005417"/>
    </source>
</evidence>
<reference evidence="11 12" key="1">
    <citation type="submission" date="2016-02" db="EMBL/GenBank/DDBJ databases">
        <title>Paenibacillus sp. LPB0068, isolated from Crassostrea gigas.</title>
        <authorList>
            <person name="Shin S.-K."/>
            <person name="Yi H."/>
        </authorList>
    </citation>
    <scope>NUCLEOTIDE SEQUENCE [LARGE SCALE GENOMIC DNA]</scope>
    <source>
        <strain evidence="11 12">LPB0068</strain>
    </source>
</reference>
<keyword evidence="7" id="KW-0067">ATP-binding</keyword>
<dbReference type="SMART" id="SM00382">
    <property type="entry name" value="AAA"/>
    <property type="match status" value="1"/>
</dbReference>
<evidence type="ECO:0000259" key="10">
    <source>
        <dbReference type="PROSITE" id="PS50893"/>
    </source>
</evidence>
<sequence>MTIIAEVKELTIRSSDNQDLVLNSNFSLHAGKTLCLIGESGSGKTLTIKAMLGMLPNQMKMSGELLFKGHNTAHFSPREWQRVRGSQIGVIPQHPEQALHPAIPIGRQLGDVLRSHISVSKLEAERKVRRMLEKVSLKTVDKLMKQYPFELSGGMNQRVMIAMALLLEPELLIADEPTSALDVTTQADILSLLRDLTAESGMSSLFVTHDLLIAGYMADTIAVMYRGEIIEQDSTMAVVQYPKHAYTKELWQCRSPFMLS</sequence>
<name>A0A167DUM3_9BACL</name>
<keyword evidence="5" id="KW-0997">Cell inner membrane</keyword>
<dbReference type="CDD" id="cd03257">
    <property type="entry name" value="ABC_NikE_OppD_transporters"/>
    <property type="match status" value="1"/>
</dbReference>
<keyword evidence="6" id="KW-0547">Nucleotide-binding</keyword>
<comment type="subcellular location">
    <subcellularLocation>
        <location evidence="1">Cell membrane</location>
        <topology evidence="1">Peripheral membrane protein</topology>
    </subcellularLocation>
</comment>
<protein>
    <recommendedName>
        <fullName evidence="10">ABC transporter domain-containing protein</fullName>
    </recommendedName>
</protein>
<feature type="domain" description="ABC transporter" evidence="10">
    <location>
        <begin position="5"/>
        <end position="251"/>
    </location>
</feature>
<proteinExistence type="inferred from homology"/>
<evidence type="ECO:0000256" key="7">
    <source>
        <dbReference type="ARBA" id="ARBA00022840"/>
    </source>
</evidence>
<dbReference type="SUPFAM" id="SSF52540">
    <property type="entry name" value="P-loop containing nucleoside triphosphate hydrolases"/>
    <property type="match status" value="1"/>
</dbReference>
<dbReference type="OrthoDB" id="9802264at2"/>
<accession>A0A167DUM3</accession>
<evidence type="ECO:0000313" key="11">
    <source>
        <dbReference type="EMBL" id="OAB74796.1"/>
    </source>
</evidence>
<keyword evidence="9" id="KW-0472">Membrane</keyword>
<dbReference type="AlphaFoldDB" id="A0A167DUM3"/>
<dbReference type="InterPro" id="IPR003439">
    <property type="entry name" value="ABC_transporter-like_ATP-bd"/>
</dbReference>
<dbReference type="PROSITE" id="PS50893">
    <property type="entry name" value="ABC_TRANSPORTER_2"/>
    <property type="match status" value="1"/>
</dbReference>
<dbReference type="GO" id="GO:0005886">
    <property type="term" value="C:plasma membrane"/>
    <property type="evidence" value="ECO:0007669"/>
    <property type="project" value="UniProtKB-SubCell"/>
</dbReference>
<dbReference type="STRING" id="1763538.LPB68_01705"/>
<evidence type="ECO:0000256" key="1">
    <source>
        <dbReference type="ARBA" id="ARBA00004202"/>
    </source>
</evidence>
<dbReference type="RefSeq" id="WP_068658461.1">
    <property type="nucleotide sequence ID" value="NZ_CP017770.1"/>
</dbReference>
<dbReference type="InterPro" id="IPR050388">
    <property type="entry name" value="ABC_Ni/Peptide_Import"/>
</dbReference>
<comment type="similarity">
    <text evidence="2">Belongs to the ABC transporter superfamily.</text>
</comment>
<organism evidence="11 12">
    <name type="scientific">Paenibacillus crassostreae</name>
    <dbReference type="NCBI Taxonomy" id="1763538"/>
    <lineage>
        <taxon>Bacteria</taxon>
        <taxon>Bacillati</taxon>
        <taxon>Bacillota</taxon>
        <taxon>Bacilli</taxon>
        <taxon>Bacillales</taxon>
        <taxon>Paenibacillaceae</taxon>
        <taxon>Paenibacillus</taxon>
    </lineage>
</organism>
<evidence type="ECO:0000256" key="8">
    <source>
        <dbReference type="ARBA" id="ARBA00022967"/>
    </source>
</evidence>
<keyword evidence="3" id="KW-0813">Transport</keyword>
<comment type="caution">
    <text evidence="11">The sequence shown here is derived from an EMBL/GenBank/DDBJ whole genome shotgun (WGS) entry which is preliminary data.</text>
</comment>
<dbReference type="PANTHER" id="PTHR43297">
    <property type="entry name" value="OLIGOPEPTIDE TRANSPORT ATP-BINDING PROTEIN APPD"/>
    <property type="match status" value="1"/>
</dbReference>
<dbReference type="GO" id="GO:0005524">
    <property type="term" value="F:ATP binding"/>
    <property type="evidence" value="ECO:0007669"/>
    <property type="project" value="UniProtKB-KW"/>
</dbReference>
<dbReference type="Proteomes" id="UP000077134">
    <property type="component" value="Unassembled WGS sequence"/>
</dbReference>
<keyword evidence="8" id="KW-1278">Translocase</keyword>
<evidence type="ECO:0000256" key="3">
    <source>
        <dbReference type="ARBA" id="ARBA00022448"/>
    </source>
</evidence>
<dbReference type="Pfam" id="PF00005">
    <property type="entry name" value="ABC_tran"/>
    <property type="match status" value="1"/>
</dbReference>
<evidence type="ECO:0000313" key="12">
    <source>
        <dbReference type="Proteomes" id="UP000077134"/>
    </source>
</evidence>
<dbReference type="PANTHER" id="PTHR43297:SF14">
    <property type="entry name" value="ATPASE AAA-TYPE CORE DOMAIN-CONTAINING PROTEIN"/>
    <property type="match status" value="1"/>
</dbReference>
<evidence type="ECO:0000256" key="6">
    <source>
        <dbReference type="ARBA" id="ARBA00022741"/>
    </source>
</evidence>
<dbReference type="InterPro" id="IPR003593">
    <property type="entry name" value="AAA+_ATPase"/>
</dbReference>
<keyword evidence="12" id="KW-1185">Reference proteome</keyword>
<keyword evidence="4" id="KW-1003">Cell membrane</keyword>
<dbReference type="InterPro" id="IPR027417">
    <property type="entry name" value="P-loop_NTPase"/>
</dbReference>
<gene>
    <name evidence="11" type="ORF">PNBC_12250</name>
</gene>
<evidence type="ECO:0000256" key="9">
    <source>
        <dbReference type="ARBA" id="ARBA00023136"/>
    </source>
</evidence>
<evidence type="ECO:0000256" key="5">
    <source>
        <dbReference type="ARBA" id="ARBA00022519"/>
    </source>
</evidence>
<dbReference type="Gene3D" id="3.40.50.300">
    <property type="entry name" value="P-loop containing nucleotide triphosphate hydrolases"/>
    <property type="match status" value="1"/>
</dbReference>
<evidence type="ECO:0000256" key="4">
    <source>
        <dbReference type="ARBA" id="ARBA00022475"/>
    </source>
</evidence>